<sequence length="1383" mass="152761">MGKLVYFLPGETVISREPIADGKLIFTDYRLIFLTSRSETPWSIPNAIVWKVENAGINFLKITTKLGSSVMCAFDDVASYERCFERILLRIDKSEGTESPFYYKFRSALKSIAPDHPFLLATTAVLWGITDINSRPGPEFVCHEYKRMKFGRSWKVSEANQHFKICSTYPEYHIIPHDIDESAIVKMAGFRSHKRFPSVVWRSQTTGAVLLRCAQPCVGLMCYRNEHDERFLSSVSRGCIANPGTKPLSGQARLLIVDARTYRVAQLKRLFGGGSECSDYYEQAQVCFMDMPNVHTVRLSFERLAQLYAVETDASWYSGLEKTCWLNYISQLLKNAFDIATALEIVGRPVMVHCTDGWDRTSQLSSLAQLLCDPYYRTIEGFSVLVEREWLQFGHKFADRCGHASDAAYPDERSPIFLQWLDCVHQVCGQFPTYFEFNDSFLVKLGLHVYSGLFGTFLCNSERSRQQMQISSRTCSIWAFLSRRFNWTIVNYLYEPSEERLIEPNWRLPCLNLWNSLYRDALFCSKYSTGAFAVNQLPTTLSPEMLNTLSSALSADKSAEEDCAIPVTSNHCSDGVHDPPSDLPKVVGQEYTSFMNGEPLKTLEGDPSVPQILTCLTHSELQHKPSDSRQNALSSVKKDVPSHNRHNPSQCFRKDDGTLYPGERENDVAILPLSSVSDEISHLGSLTVNEPRLLLCANTGDDGLHRSSFRVRSISSHEEGDFFDQQSLHASPCVRRSSFSTDDCTDVFLADEEIAQSNGCSSKQFTAIQNVSQEDGEEIRSDRGQRSCSQPSRSLEKTSPISICYKSDSTEGLFNRERSADRFVSKLEGVSNTVGTAKDRVLALRNNDEKTRDLGGGQWQGTPSEFVVENLQKNSERVLSDEAVNASSSSDTEKSLDASDYTMHSLPEDELLLINEPSASGQLSCPLADLVLEAELHQSLDILSISEPSTLVPVSNKDLGAWKDLYFRSLVLSGSATEHAKNSVVETNPELSYSPEAAPTNYSPSSSENHATHPVSAPISPTGNDGLESSSYFSTIRSKKDDKQTPSANSHVSSALTLQGTDDDEEDNADPTRIPPFNARPSSVLPDWDGLPSLVDHITINLHSRERYVTSLTNKVMRAQRELAQVTAENQQIKGKLNSLNSPLVNTDDTLPTIDRLTAARPNHDQAPLPMLLNEFSTPSTGNGILRLSQSTDASGYLSKPLMNPEAEAVSELDGFLDITSAVSSNGIALTESKVCSRIPEGALTDFSPDEKIEHSVRFLNQLYRPSSQQILSYYDLSTGKVHFQTNTGESSDGLNCTKGGNSSLPVSVYDSPSKCEPGLNTVTGLPHGQLSIHPCSPVGLLSSVSTTNLPISMLSSSSSSRCRSAGGARPTASSATDGMAQA</sequence>
<feature type="region of interest" description="Disordered" evidence="5">
    <location>
        <begin position="621"/>
        <end position="656"/>
    </location>
</feature>
<protein>
    <recommendedName>
        <fullName evidence="6">Myotubularin phosphatase domain-containing protein</fullName>
    </recommendedName>
</protein>
<organism evidence="7 8">
    <name type="scientific">Calicophoron daubneyi</name>
    <name type="common">Rumen fluke</name>
    <name type="synonym">Paramphistomum daubneyi</name>
    <dbReference type="NCBI Taxonomy" id="300641"/>
    <lineage>
        <taxon>Eukaryota</taxon>
        <taxon>Metazoa</taxon>
        <taxon>Spiralia</taxon>
        <taxon>Lophotrochozoa</taxon>
        <taxon>Platyhelminthes</taxon>
        <taxon>Trematoda</taxon>
        <taxon>Digenea</taxon>
        <taxon>Plagiorchiida</taxon>
        <taxon>Pronocephalata</taxon>
        <taxon>Paramphistomoidea</taxon>
        <taxon>Paramphistomidae</taxon>
        <taxon>Calicophoron</taxon>
    </lineage>
</organism>
<dbReference type="Proteomes" id="UP001497525">
    <property type="component" value="Unassembled WGS sequence"/>
</dbReference>
<evidence type="ECO:0000313" key="8">
    <source>
        <dbReference type="Proteomes" id="UP001497525"/>
    </source>
</evidence>
<keyword evidence="4" id="KW-0175">Coiled coil</keyword>
<dbReference type="Pfam" id="PF06602">
    <property type="entry name" value="Myotub-related"/>
    <property type="match status" value="1"/>
</dbReference>
<feature type="region of interest" description="Disordered" evidence="5">
    <location>
        <begin position="978"/>
        <end position="1081"/>
    </location>
</feature>
<dbReference type="PROSITE" id="PS00383">
    <property type="entry name" value="TYR_PHOSPHATASE_1"/>
    <property type="match status" value="1"/>
</dbReference>
<dbReference type="PANTHER" id="PTHR10807">
    <property type="entry name" value="MYOTUBULARIN-RELATED"/>
    <property type="match status" value="1"/>
</dbReference>
<name>A0AAV2THX6_CALDB</name>
<dbReference type="InterPro" id="IPR016130">
    <property type="entry name" value="Tyr_Pase_AS"/>
</dbReference>
<feature type="domain" description="Myotubularin phosphatase" evidence="6">
    <location>
        <begin position="135"/>
        <end position="518"/>
    </location>
</feature>
<dbReference type="InterPro" id="IPR010569">
    <property type="entry name" value="Myotubularin-like_Pase_dom"/>
</dbReference>
<dbReference type="SUPFAM" id="SSF52799">
    <property type="entry name" value="(Phosphotyrosine protein) phosphatases II"/>
    <property type="match status" value="1"/>
</dbReference>
<dbReference type="GO" id="GO:0016020">
    <property type="term" value="C:membrane"/>
    <property type="evidence" value="ECO:0007669"/>
    <property type="project" value="TreeGrafter"/>
</dbReference>
<accession>A0AAV2THX6</accession>
<dbReference type="PANTHER" id="PTHR10807:SF75">
    <property type="entry name" value="PHOSPHATIDYLINOSITOL-3-PHOSPHATE PHOSPHATASE"/>
    <property type="match status" value="1"/>
</dbReference>
<evidence type="ECO:0000256" key="1">
    <source>
        <dbReference type="ARBA" id="ARBA00007471"/>
    </source>
</evidence>
<gene>
    <name evidence="7" type="ORF">CDAUBV1_LOCUS9882</name>
</gene>
<feature type="compositionally biased region" description="Polar residues" evidence="5">
    <location>
        <begin position="1045"/>
        <end position="1060"/>
    </location>
</feature>
<feature type="compositionally biased region" description="Polar residues" evidence="5">
    <location>
        <begin position="786"/>
        <end position="795"/>
    </location>
</feature>
<dbReference type="InterPro" id="IPR030564">
    <property type="entry name" value="Myotubularin"/>
</dbReference>
<evidence type="ECO:0000259" key="6">
    <source>
        <dbReference type="PROSITE" id="PS51339"/>
    </source>
</evidence>
<dbReference type="GO" id="GO:0046856">
    <property type="term" value="P:phosphatidylinositol dephosphorylation"/>
    <property type="evidence" value="ECO:0007669"/>
    <property type="project" value="TreeGrafter"/>
</dbReference>
<feature type="active site" description="Phosphocysteine intermediate" evidence="2">
    <location>
        <position position="354"/>
    </location>
</feature>
<evidence type="ECO:0000256" key="2">
    <source>
        <dbReference type="PIRSR" id="PIRSR630564-1"/>
    </source>
</evidence>
<proteinExistence type="inferred from homology"/>
<feature type="binding site" evidence="3">
    <location>
        <begin position="354"/>
        <end position="360"/>
    </location>
    <ligand>
        <name>substrate</name>
    </ligand>
</feature>
<dbReference type="InterPro" id="IPR029021">
    <property type="entry name" value="Prot-tyrosine_phosphatase-like"/>
</dbReference>
<comment type="similarity">
    <text evidence="1">Belongs to the protein-tyrosine phosphatase family. Non-receptor class myotubularin subfamily.</text>
</comment>
<evidence type="ECO:0000256" key="4">
    <source>
        <dbReference type="SAM" id="Coils"/>
    </source>
</evidence>
<dbReference type="CDD" id="cd14533">
    <property type="entry name" value="PTP-MTMR3-like"/>
    <property type="match status" value="1"/>
</dbReference>
<dbReference type="GO" id="GO:0052629">
    <property type="term" value="F:phosphatidylinositol-3,5-bisphosphate 3-phosphatase activity"/>
    <property type="evidence" value="ECO:0007669"/>
    <property type="project" value="TreeGrafter"/>
</dbReference>
<dbReference type="GO" id="GO:0005737">
    <property type="term" value="C:cytoplasm"/>
    <property type="evidence" value="ECO:0007669"/>
    <property type="project" value="TreeGrafter"/>
</dbReference>
<evidence type="ECO:0000256" key="5">
    <source>
        <dbReference type="SAM" id="MobiDB-lite"/>
    </source>
</evidence>
<dbReference type="GO" id="GO:0010506">
    <property type="term" value="P:regulation of autophagy"/>
    <property type="evidence" value="ECO:0007669"/>
    <property type="project" value="TreeGrafter"/>
</dbReference>
<feature type="compositionally biased region" description="Polar residues" evidence="5">
    <location>
        <begin position="1019"/>
        <end position="1036"/>
    </location>
</feature>
<feature type="region of interest" description="Disordered" evidence="5">
    <location>
        <begin position="1357"/>
        <end position="1383"/>
    </location>
</feature>
<dbReference type="GO" id="GO:0019903">
    <property type="term" value="F:protein phosphatase binding"/>
    <property type="evidence" value="ECO:0007669"/>
    <property type="project" value="TreeGrafter"/>
</dbReference>
<feature type="coiled-coil region" evidence="4">
    <location>
        <begin position="1109"/>
        <end position="1136"/>
    </location>
</feature>
<dbReference type="PROSITE" id="PS51339">
    <property type="entry name" value="PPASE_MYOTUBULARIN"/>
    <property type="match status" value="1"/>
</dbReference>
<evidence type="ECO:0000256" key="3">
    <source>
        <dbReference type="PIRSR" id="PIRSR630564-2"/>
    </source>
</evidence>
<evidence type="ECO:0000313" key="7">
    <source>
        <dbReference type="EMBL" id="CAL5135769.1"/>
    </source>
</evidence>
<comment type="caution">
    <text evidence="7">The sequence shown here is derived from an EMBL/GenBank/DDBJ whole genome shotgun (WGS) entry which is preliminary data.</text>
</comment>
<reference evidence="7" key="1">
    <citation type="submission" date="2024-06" db="EMBL/GenBank/DDBJ databases">
        <authorList>
            <person name="Liu X."/>
            <person name="Lenzi L."/>
            <person name="Haldenby T S."/>
            <person name="Uol C."/>
        </authorList>
    </citation>
    <scope>NUCLEOTIDE SEQUENCE</scope>
</reference>
<feature type="compositionally biased region" description="Polar residues" evidence="5">
    <location>
        <begin position="1000"/>
        <end position="1009"/>
    </location>
</feature>
<feature type="region of interest" description="Disordered" evidence="5">
    <location>
        <begin position="773"/>
        <end position="795"/>
    </location>
</feature>
<dbReference type="EMBL" id="CAXLJL010000268">
    <property type="protein sequence ID" value="CAL5135769.1"/>
    <property type="molecule type" value="Genomic_DNA"/>
</dbReference>
<dbReference type="GO" id="GO:0004438">
    <property type="term" value="F:phosphatidylinositol-3-phosphate phosphatase activity"/>
    <property type="evidence" value="ECO:0007669"/>
    <property type="project" value="TreeGrafter"/>
</dbReference>